<evidence type="ECO:0000256" key="6">
    <source>
        <dbReference type="ARBA" id="ARBA00023136"/>
    </source>
</evidence>
<dbReference type="PANTHER" id="PTHR30012:SF0">
    <property type="entry name" value="TYPE II SECRETION SYSTEM PROTEIN F-RELATED"/>
    <property type="match status" value="1"/>
</dbReference>
<gene>
    <name evidence="9" type="ORF">GCM10007414_09840</name>
</gene>
<accession>A0ABQ1I137</accession>
<feature type="transmembrane region" description="Helical" evidence="7">
    <location>
        <begin position="164"/>
        <end position="187"/>
    </location>
</feature>
<feature type="domain" description="Type II secretion system protein GspF" evidence="8">
    <location>
        <begin position="65"/>
        <end position="188"/>
    </location>
</feature>
<comment type="caution">
    <text evidence="9">The sequence shown here is derived from an EMBL/GenBank/DDBJ whole genome shotgun (WGS) entry which is preliminary data.</text>
</comment>
<feature type="transmembrane region" description="Helical" evidence="7">
    <location>
        <begin position="248"/>
        <end position="267"/>
    </location>
</feature>
<evidence type="ECO:0000256" key="1">
    <source>
        <dbReference type="ARBA" id="ARBA00004651"/>
    </source>
</evidence>
<keyword evidence="3" id="KW-1003">Cell membrane</keyword>
<evidence type="ECO:0000256" key="3">
    <source>
        <dbReference type="ARBA" id="ARBA00022475"/>
    </source>
</evidence>
<comment type="similarity">
    <text evidence="2">Belongs to the GSP F family.</text>
</comment>
<dbReference type="Proteomes" id="UP000651977">
    <property type="component" value="Unassembled WGS sequence"/>
</dbReference>
<evidence type="ECO:0000259" key="8">
    <source>
        <dbReference type="Pfam" id="PF00482"/>
    </source>
</evidence>
<feature type="transmembrane region" description="Helical" evidence="7">
    <location>
        <begin position="370"/>
        <end position="393"/>
    </location>
</feature>
<evidence type="ECO:0000256" key="2">
    <source>
        <dbReference type="ARBA" id="ARBA00005745"/>
    </source>
</evidence>
<keyword evidence="6 7" id="KW-0472">Membrane</keyword>
<reference evidence="10" key="1">
    <citation type="journal article" date="2019" name="Int. J. Syst. Evol. Microbiol.">
        <title>The Global Catalogue of Microorganisms (GCM) 10K type strain sequencing project: providing services to taxonomists for standard genome sequencing and annotation.</title>
        <authorList>
            <consortium name="The Broad Institute Genomics Platform"/>
            <consortium name="The Broad Institute Genome Sequencing Center for Infectious Disease"/>
            <person name="Wu L."/>
            <person name="Ma J."/>
        </authorList>
    </citation>
    <scope>NUCLEOTIDE SEQUENCE [LARGE SCALE GENOMIC DNA]</scope>
    <source>
        <strain evidence="10">CGMCC 1.10131</strain>
    </source>
</reference>
<feature type="domain" description="Type II secretion system protein GspF" evidence="8">
    <location>
        <begin position="270"/>
        <end position="388"/>
    </location>
</feature>
<dbReference type="Pfam" id="PF00482">
    <property type="entry name" value="T2SSF"/>
    <property type="match status" value="2"/>
</dbReference>
<evidence type="ECO:0000256" key="5">
    <source>
        <dbReference type="ARBA" id="ARBA00022989"/>
    </source>
</evidence>
<dbReference type="InterPro" id="IPR018076">
    <property type="entry name" value="T2SS_GspF_dom"/>
</dbReference>
<dbReference type="PANTHER" id="PTHR30012">
    <property type="entry name" value="GENERAL SECRETION PATHWAY PROTEIN"/>
    <property type="match status" value="1"/>
</dbReference>
<sequence>MATFKYKAYDSAGNLHQSQLDANDTEQAVKELKALGLNPVKLSELDKSINLFEKKRLTANDIEFFTAELSLLLKSGVKIDRGLDIIRKSKGSLATRNLLEQISTGLKQGENLSDLLAKYPEYFDSLYINLVRMGEATGTLSVVFKNLAEDLKFKKDLKRKTLQALVYPSVIFSVCVLCILFVFNFIVPQLSTLFDNVTNIPSYTMALLGLSDFFVNYQLYLLLGIIFLIMILRYTFKQASGRVKLDRILVYLPLTSGVTILLDRIRFNASLAMMTQSGISIDKAILLALDSVKNSVLKMQLLTAQKRIKEGGKLSEHFSKSLIYPEFYVSLLEVAEESGEMSIAFEEIASRSKTDFESWTAKLTSLLEPVLILFMGGVVGSVVVIMLLSIVSINDFG</sequence>
<evidence type="ECO:0000313" key="10">
    <source>
        <dbReference type="Proteomes" id="UP000651977"/>
    </source>
</evidence>
<proteinExistence type="inferred from homology"/>
<evidence type="ECO:0000313" key="9">
    <source>
        <dbReference type="EMBL" id="GGA98849.1"/>
    </source>
</evidence>
<comment type="subcellular location">
    <subcellularLocation>
        <location evidence="1">Cell membrane</location>
        <topology evidence="1">Multi-pass membrane protein</topology>
    </subcellularLocation>
</comment>
<organism evidence="9 10">
    <name type="scientific">Agarivorans gilvus</name>
    <dbReference type="NCBI Taxonomy" id="680279"/>
    <lineage>
        <taxon>Bacteria</taxon>
        <taxon>Pseudomonadati</taxon>
        <taxon>Pseudomonadota</taxon>
        <taxon>Gammaproteobacteria</taxon>
        <taxon>Alteromonadales</taxon>
        <taxon>Alteromonadaceae</taxon>
        <taxon>Agarivorans</taxon>
    </lineage>
</organism>
<dbReference type="Gene3D" id="1.20.81.30">
    <property type="entry name" value="Type II secretion system (T2SS), domain F"/>
    <property type="match status" value="2"/>
</dbReference>
<dbReference type="RefSeq" id="WP_055732160.1">
    <property type="nucleotide sequence ID" value="NZ_BMDY01000004.1"/>
</dbReference>
<evidence type="ECO:0000256" key="7">
    <source>
        <dbReference type="SAM" id="Phobius"/>
    </source>
</evidence>
<feature type="transmembrane region" description="Helical" evidence="7">
    <location>
        <begin position="217"/>
        <end position="236"/>
    </location>
</feature>
<evidence type="ECO:0000256" key="4">
    <source>
        <dbReference type="ARBA" id="ARBA00022692"/>
    </source>
</evidence>
<dbReference type="EMBL" id="BMDY01000004">
    <property type="protein sequence ID" value="GGA98849.1"/>
    <property type="molecule type" value="Genomic_DNA"/>
</dbReference>
<dbReference type="InterPro" id="IPR042094">
    <property type="entry name" value="T2SS_GspF_sf"/>
</dbReference>
<protein>
    <submittedName>
        <fullName evidence="9">Type II secretion system protein</fullName>
    </submittedName>
</protein>
<keyword evidence="5 7" id="KW-1133">Transmembrane helix</keyword>
<name>A0ABQ1I137_9ALTE</name>
<dbReference type="InterPro" id="IPR003004">
    <property type="entry name" value="GspF/PilC"/>
</dbReference>
<dbReference type="PRINTS" id="PR00812">
    <property type="entry name" value="BCTERIALGSPF"/>
</dbReference>
<keyword evidence="4 7" id="KW-0812">Transmembrane</keyword>
<keyword evidence="10" id="KW-1185">Reference proteome</keyword>